<keyword evidence="2" id="KW-1185">Reference proteome</keyword>
<name>A0ACD5H064_9CYAN</name>
<accession>A0ACD5H064</accession>
<sequence length="146" mass="16717">MRVRYSTLFSVLLLGVSCAATLASKASAQEILAPEMNRSDYITIPEAFDRALTRNSSSFQENRRIYRQVQANFGLEYYRERQIARDAALVSELYQQVLEQQNRSDRFIRTLDLPNPFDTSVRQLPSTIPGSRVLGSELVFERLPLP</sequence>
<gene>
    <name evidence="1" type="ORF">BH720_016320</name>
</gene>
<reference evidence="1 2" key="1">
    <citation type="journal article" date="2016" name="Genome Announc.">
        <title>Draft Genome Sequence of the Thermotolerant Cyanobacterium Desertifilum sp. IPPAS B-1220.</title>
        <authorList>
            <person name="Mironov K.S."/>
            <person name="Sinetova M.A."/>
            <person name="Bolatkhan K."/>
            <person name="Zayadan B.K."/>
            <person name="Ustinova V.V."/>
            <person name="Kupriyanova E.V."/>
            <person name="Skrypnik A.N."/>
            <person name="Gogoleva N.E."/>
            <person name="Gogolev Y.V."/>
            <person name="Los D.A."/>
        </authorList>
    </citation>
    <scope>NUCLEOTIDE SEQUENCE [LARGE SCALE GENOMIC DNA]</scope>
    <source>
        <strain evidence="1 2">IPPAS B-1220</strain>
    </source>
</reference>
<organism evidence="1 2">
    <name type="scientific">Desertifilum tharense IPPAS B-1220</name>
    <dbReference type="NCBI Taxonomy" id="1781255"/>
    <lineage>
        <taxon>Bacteria</taxon>
        <taxon>Bacillati</taxon>
        <taxon>Cyanobacteriota</taxon>
        <taxon>Cyanophyceae</taxon>
        <taxon>Desertifilales</taxon>
        <taxon>Desertifilaceae</taxon>
        <taxon>Desertifilum</taxon>
    </lineage>
</organism>
<dbReference type="Proteomes" id="UP000095472">
    <property type="component" value="Chromosome"/>
</dbReference>
<dbReference type="EMBL" id="CP182909">
    <property type="protein sequence ID" value="XPM66680.1"/>
    <property type="molecule type" value="Genomic_DNA"/>
</dbReference>
<evidence type="ECO:0000313" key="1">
    <source>
        <dbReference type="EMBL" id="XPM66680.1"/>
    </source>
</evidence>
<evidence type="ECO:0000313" key="2">
    <source>
        <dbReference type="Proteomes" id="UP000095472"/>
    </source>
</evidence>
<proteinExistence type="predicted"/>
<protein>
    <submittedName>
        <fullName evidence="1">Uncharacterized protein</fullName>
    </submittedName>
</protein>